<keyword evidence="5" id="KW-0574">Periplasm</keyword>
<keyword evidence="6" id="KW-0408">Iron</keyword>
<evidence type="ECO:0000313" key="10">
    <source>
        <dbReference type="Proteomes" id="UP000269208"/>
    </source>
</evidence>
<evidence type="ECO:0000256" key="3">
    <source>
        <dbReference type="ARBA" id="ARBA00022505"/>
    </source>
</evidence>
<dbReference type="PROSITE" id="PS00551">
    <property type="entry name" value="MOLYBDOPTERIN_PROK_1"/>
    <property type="match status" value="1"/>
</dbReference>
<comment type="cofactor">
    <cofactor evidence="1">
        <name>Mo-bis(molybdopterin guanine dinucleotide)</name>
        <dbReference type="ChEBI" id="CHEBI:60539"/>
    </cofactor>
</comment>
<dbReference type="PANTHER" id="PTHR43105">
    <property type="entry name" value="RESPIRATORY NITRATE REDUCTASE"/>
    <property type="match status" value="1"/>
</dbReference>
<evidence type="ECO:0000256" key="4">
    <source>
        <dbReference type="ARBA" id="ARBA00022723"/>
    </source>
</evidence>
<evidence type="ECO:0000259" key="8">
    <source>
        <dbReference type="PROSITE" id="PS51669"/>
    </source>
</evidence>
<dbReference type="PANTHER" id="PTHR43105:SF2">
    <property type="entry name" value="RESPIRATORY NITRATE REDUCTASE 2 ALPHA CHAIN"/>
    <property type="match status" value="1"/>
</dbReference>
<evidence type="ECO:0000256" key="5">
    <source>
        <dbReference type="ARBA" id="ARBA00022764"/>
    </source>
</evidence>
<gene>
    <name evidence="9" type="primary">narZ_10</name>
    <name evidence="9" type="ORF">NCTC6754_05928</name>
</gene>
<evidence type="ECO:0000256" key="7">
    <source>
        <dbReference type="ARBA" id="ARBA00023014"/>
    </source>
</evidence>
<dbReference type="InterPro" id="IPR044906">
    <property type="entry name" value="Nitr_red_alph_N_sf"/>
</dbReference>
<dbReference type="InterPro" id="IPR006963">
    <property type="entry name" value="Mopterin_OxRdtase_4Fe-4S_dom"/>
</dbReference>
<proteinExistence type="predicted"/>
<dbReference type="Gene3D" id="4.10.1200.10">
    <property type="entry name" value="nitrate reductase tail"/>
    <property type="match status" value="1"/>
</dbReference>
<dbReference type="EC" id="1.7.99.4" evidence="9"/>
<evidence type="ECO:0000256" key="2">
    <source>
        <dbReference type="ARBA" id="ARBA00022485"/>
    </source>
</evidence>
<dbReference type="InterPro" id="IPR027467">
    <property type="entry name" value="MopterinOxRdtase_cofactor_BS"/>
</dbReference>
<dbReference type="FunFam" id="4.10.1200.10:FF:000001">
    <property type="entry name" value="Respiratory nitrate reductase subunit alpha"/>
    <property type="match status" value="1"/>
</dbReference>
<dbReference type="SMART" id="SM00926">
    <property type="entry name" value="Molybdop_Fe4S4"/>
    <property type="match status" value="1"/>
</dbReference>
<dbReference type="Gene3D" id="3.40.50.12440">
    <property type="match status" value="1"/>
</dbReference>
<name>A0A3S4KB19_SALET</name>
<dbReference type="Proteomes" id="UP000269208">
    <property type="component" value="Chromosome"/>
</dbReference>
<protein>
    <submittedName>
        <fullName evidence="9">Respiratory nitrate reductase 2 subunit alpha</fullName>
        <ecNumber evidence="9">1.7.99.4</ecNumber>
    </submittedName>
</protein>
<reference evidence="9 10" key="1">
    <citation type="submission" date="2018-12" db="EMBL/GenBank/DDBJ databases">
        <authorList>
            <consortium name="Pathogen Informatics"/>
        </authorList>
    </citation>
    <scope>NUCLEOTIDE SEQUENCE [LARGE SCALE GENOMIC DNA]</scope>
    <source>
        <strain evidence="9 10">NCTC6754</strain>
    </source>
</reference>
<sequence length="166" mass="19784">MSKLLDRFRYFKQKGDTFADGHGQVMHTNRDWEDSYRQRWQFDKIVRSTHGVNCTGSCSWKIYVKNGLVTWETQQTDYPRTRPDLPNHEPRGCPRGASYSWYLYSANRLKYPLVRKRLIELWREALSRHSDPVLAWESIMNDPQKMPKLQTGARTWRLLFVRTGKS</sequence>
<keyword evidence="9" id="KW-0560">Oxidoreductase</keyword>
<dbReference type="AlphaFoldDB" id="A0A3S4KB19"/>
<dbReference type="SUPFAM" id="SSF53706">
    <property type="entry name" value="Formate dehydrogenase/DMSO reductase, domains 1-3"/>
    <property type="match status" value="1"/>
</dbReference>
<dbReference type="InterPro" id="IPR050123">
    <property type="entry name" value="Prok_molybdopt-oxidoreductase"/>
</dbReference>
<organism evidence="9 10">
    <name type="scientific">Salmonella enterica I</name>
    <dbReference type="NCBI Taxonomy" id="59201"/>
    <lineage>
        <taxon>Bacteria</taxon>
        <taxon>Pseudomonadati</taxon>
        <taxon>Pseudomonadota</taxon>
        <taxon>Gammaproteobacteria</taxon>
        <taxon>Enterobacterales</taxon>
        <taxon>Enterobacteriaceae</taxon>
        <taxon>Salmonella</taxon>
    </lineage>
</organism>
<dbReference type="GO" id="GO:0046872">
    <property type="term" value="F:metal ion binding"/>
    <property type="evidence" value="ECO:0007669"/>
    <property type="project" value="UniProtKB-KW"/>
</dbReference>
<dbReference type="GO" id="GO:0016020">
    <property type="term" value="C:membrane"/>
    <property type="evidence" value="ECO:0007669"/>
    <property type="project" value="TreeGrafter"/>
</dbReference>
<evidence type="ECO:0000313" key="9">
    <source>
        <dbReference type="EMBL" id="VEB59452.1"/>
    </source>
</evidence>
<evidence type="ECO:0000256" key="6">
    <source>
        <dbReference type="ARBA" id="ARBA00023004"/>
    </source>
</evidence>
<dbReference type="GO" id="GO:0051539">
    <property type="term" value="F:4 iron, 4 sulfur cluster binding"/>
    <property type="evidence" value="ECO:0007669"/>
    <property type="project" value="UniProtKB-KW"/>
</dbReference>
<keyword evidence="3" id="KW-0500">Molybdenum</keyword>
<feature type="domain" description="4Fe-4S Mo/W bis-MGD-type" evidence="8">
    <location>
        <begin position="43"/>
        <end position="107"/>
    </location>
</feature>
<keyword evidence="7" id="KW-0411">Iron-sulfur</keyword>
<evidence type="ECO:0000256" key="1">
    <source>
        <dbReference type="ARBA" id="ARBA00001942"/>
    </source>
</evidence>
<accession>A0A3S4KB19</accession>
<keyword evidence="2" id="KW-0004">4Fe-4S</keyword>
<dbReference type="PROSITE" id="PS51669">
    <property type="entry name" value="4FE4S_MOW_BIS_MGD"/>
    <property type="match status" value="1"/>
</dbReference>
<dbReference type="GO" id="GO:0016491">
    <property type="term" value="F:oxidoreductase activity"/>
    <property type="evidence" value="ECO:0007669"/>
    <property type="project" value="UniProtKB-KW"/>
</dbReference>
<dbReference type="Pfam" id="PF14710">
    <property type="entry name" value="Nitr_red_alph_N"/>
    <property type="match status" value="1"/>
</dbReference>
<dbReference type="InterPro" id="IPR028189">
    <property type="entry name" value="Nitr_red_alph_N"/>
</dbReference>
<dbReference type="EMBL" id="LR134190">
    <property type="protein sequence ID" value="VEB59452.1"/>
    <property type="molecule type" value="Genomic_DNA"/>
</dbReference>
<keyword evidence="4" id="KW-0479">Metal-binding</keyword>